<evidence type="ECO:0000256" key="1">
    <source>
        <dbReference type="ARBA" id="ARBA00000707"/>
    </source>
</evidence>
<dbReference type="PANTHER" id="PTHR12931">
    <property type="entry name" value="UBIQUITIN THIOLESTERASE PROTEIN OTUB"/>
    <property type="match status" value="1"/>
</dbReference>
<dbReference type="GO" id="GO:0005634">
    <property type="term" value="C:nucleus"/>
    <property type="evidence" value="ECO:0007669"/>
    <property type="project" value="TreeGrafter"/>
</dbReference>
<feature type="active site" evidence="8">
    <location>
        <position position="264"/>
    </location>
</feature>
<dbReference type="Pfam" id="PF10275">
    <property type="entry name" value="Peptidase_C65"/>
    <property type="match status" value="1"/>
</dbReference>
<keyword evidence="3 7" id="KW-0645">Protease</keyword>
<evidence type="ECO:0000259" key="11">
    <source>
        <dbReference type="PROSITE" id="PS50802"/>
    </source>
</evidence>
<accession>J3JYU6</accession>
<evidence type="ECO:0000256" key="3">
    <source>
        <dbReference type="ARBA" id="ARBA00022670"/>
    </source>
</evidence>
<evidence type="ECO:0000256" key="7">
    <source>
        <dbReference type="PIRNR" id="PIRNR013503"/>
    </source>
</evidence>
<sequence>MGDDGETPANSSGENSEPTANQDELILAQQRQIEQEISEAIPLVGEPDSILSLNSEYSTDEVYLGKIKDLASKYRSIRRTRPDGNCFFRAFSYATLERLLSDKEEFNKFYKLAENSKDVLVELGFQQFTVEDFYDTYMEVLKKLADIESVEEAKKELQSIFNEQGYSDYMVVYLRLLTSAQLQKEQDFYSCFIEGDRTIVDFCHQEVEPMFKDSDHIHIMAACSALNTGVRVLYMDRGTGSNVTQHDLPEGCTPTVHLLYRPSHYDILYV</sequence>
<dbReference type="AlphaFoldDB" id="J3JYU6"/>
<comment type="catalytic activity">
    <reaction evidence="1 7">
        <text>Thiol-dependent hydrolysis of ester, thioester, amide, peptide and isopeptide bonds formed by the C-terminal Gly of ubiquitin (a 76-residue protein attached to proteins as an intracellular targeting signal).</text>
        <dbReference type="EC" id="3.4.19.12"/>
    </reaction>
</comment>
<dbReference type="PROSITE" id="PS50802">
    <property type="entry name" value="OTU"/>
    <property type="match status" value="1"/>
</dbReference>
<dbReference type="PANTHER" id="PTHR12931:SF15">
    <property type="entry name" value="UBIQUITIN THIOESTERASE OTUBAIN-LIKE"/>
    <property type="match status" value="1"/>
</dbReference>
<keyword evidence="5 7" id="KW-0378">Hydrolase</keyword>
<dbReference type="PIRSF" id="PIRSF013503">
    <property type="entry name" value="Ubiquitin_thioesterase_Otubain"/>
    <property type="match status" value="1"/>
</dbReference>
<evidence type="ECO:0000256" key="9">
    <source>
        <dbReference type="PIRSR" id="PIRSR013503-2"/>
    </source>
</evidence>
<feature type="site" description="Interacts with free ubiquitin" evidence="9">
    <location>
        <position position="236"/>
    </location>
</feature>
<feature type="compositionally biased region" description="Polar residues" evidence="10">
    <location>
        <begin position="8"/>
        <end position="22"/>
    </location>
</feature>
<evidence type="ECO:0000256" key="8">
    <source>
        <dbReference type="PIRSR" id="PIRSR013503-1"/>
    </source>
</evidence>
<dbReference type="SUPFAM" id="SSF54001">
    <property type="entry name" value="Cysteine proteinases"/>
    <property type="match status" value="1"/>
</dbReference>
<dbReference type="CDD" id="cd22763">
    <property type="entry name" value="OTUB1"/>
    <property type="match status" value="1"/>
</dbReference>
<feature type="domain" description="OTU" evidence="11">
    <location>
        <begin position="75"/>
        <end position="270"/>
    </location>
</feature>
<dbReference type="Gene3D" id="1.20.1300.20">
    <property type="entry name" value="Peptidase C65 Otubain, subdomain 2"/>
    <property type="match status" value="1"/>
</dbReference>
<reference evidence="12" key="1">
    <citation type="journal article" date="2012" name="Insect Biochem. Mol. Biol.">
        <title>Transcriptome and full-length cDNA resources for the mountain pine beetle, Dendroctonus ponderosae Hopkins, a major insect pest of pine forests.</title>
        <authorList>
            <person name="Keeling C.I."/>
            <person name="Henderson H."/>
            <person name="Li M."/>
            <person name="Yuen M."/>
            <person name="Clark E.L."/>
            <person name="Fraser J.D."/>
            <person name="Huber D.P."/>
            <person name="Liao N.Y."/>
            <person name="Roderick Docking T."/>
            <person name="Birol I."/>
            <person name="Chan S.K."/>
            <person name="Taylor G.A."/>
            <person name="Palmquist D."/>
            <person name="Jones S.J."/>
            <person name="Bohlmann J."/>
        </authorList>
    </citation>
    <scope>NUCLEOTIDE SEQUENCE</scope>
    <source>
        <tissue evidence="12">Antennae</tissue>
    </source>
</reference>
<dbReference type="GO" id="GO:0071108">
    <property type="term" value="P:protein K48-linked deubiquitination"/>
    <property type="evidence" value="ECO:0007669"/>
    <property type="project" value="TreeGrafter"/>
</dbReference>
<dbReference type="GO" id="GO:0043130">
    <property type="term" value="F:ubiquitin binding"/>
    <property type="evidence" value="ECO:0007669"/>
    <property type="project" value="UniProtKB-UniRule"/>
</dbReference>
<dbReference type="InterPro" id="IPR042468">
    <property type="entry name" value="Peptidase_C65_otubain_sub1"/>
</dbReference>
<evidence type="ECO:0000256" key="2">
    <source>
        <dbReference type="ARBA" id="ARBA00006579"/>
    </source>
</evidence>
<feature type="active site" description="Nucleophile" evidence="8">
    <location>
        <position position="86"/>
    </location>
</feature>
<dbReference type="MEROPS" id="C65.001"/>
<dbReference type="FunFam" id="1.20.1300.20:FF:000001">
    <property type="entry name" value="Ubiquitin thioesterase OTUB1"/>
    <property type="match status" value="1"/>
</dbReference>
<dbReference type="InterPro" id="IPR003323">
    <property type="entry name" value="OTU_dom"/>
</dbReference>
<dbReference type="InterPro" id="IPR016615">
    <property type="entry name" value="Otubain"/>
</dbReference>
<dbReference type="GO" id="GO:0006508">
    <property type="term" value="P:proteolysis"/>
    <property type="evidence" value="ECO:0007669"/>
    <property type="project" value="UniProtKB-KW"/>
</dbReference>
<dbReference type="Gene3D" id="3.30.200.60">
    <property type="entry name" value="Peptidase C65 Otubain, subdomain 1"/>
    <property type="match status" value="1"/>
</dbReference>
<name>J3JYU6_DENPD</name>
<evidence type="ECO:0000256" key="5">
    <source>
        <dbReference type="ARBA" id="ARBA00022801"/>
    </source>
</evidence>
<dbReference type="InterPro" id="IPR038765">
    <property type="entry name" value="Papain-like_cys_pep_sf"/>
</dbReference>
<feature type="region of interest" description="Disordered" evidence="10">
    <location>
        <begin position="1"/>
        <end position="22"/>
    </location>
</feature>
<evidence type="ECO:0000256" key="6">
    <source>
        <dbReference type="ARBA" id="ARBA00022807"/>
    </source>
</evidence>
<organism evidence="12">
    <name type="scientific">Dendroctonus ponderosae</name>
    <name type="common">Mountain pine beetle</name>
    <dbReference type="NCBI Taxonomy" id="77166"/>
    <lineage>
        <taxon>Eukaryota</taxon>
        <taxon>Metazoa</taxon>
        <taxon>Ecdysozoa</taxon>
        <taxon>Arthropoda</taxon>
        <taxon>Hexapoda</taxon>
        <taxon>Insecta</taxon>
        <taxon>Pterygota</taxon>
        <taxon>Neoptera</taxon>
        <taxon>Endopterygota</taxon>
        <taxon>Coleoptera</taxon>
        <taxon>Polyphaga</taxon>
        <taxon>Cucujiformia</taxon>
        <taxon>Curculionidae</taxon>
        <taxon>Scolytinae</taxon>
        <taxon>Dendroctonus</taxon>
    </lineage>
</organism>
<dbReference type="InterPro" id="IPR042467">
    <property type="entry name" value="Peptidase_C65_otubain_sub2"/>
</dbReference>
<evidence type="ECO:0000256" key="10">
    <source>
        <dbReference type="SAM" id="MobiDB-lite"/>
    </source>
</evidence>
<feature type="site" description="Interacts with free ubiquitin" evidence="9">
    <location>
        <position position="265"/>
    </location>
</feature>
<evidence type="ECO:0000313" key="12">
    <source>
        <dbReference type="EMBL" id="AEE63384.1"/>
    </source>
</evidence>
<feature type="site" description="Interacts with free ubiquitin" evidence="9">
    <location>
        <position position="260"/>
    </location>
</feature>
<dbReference type="InterPro" id="IPR019400">
    <property type="entry name" value="Peptidase_C65_otubain"/>
</dbReference>
<keyword evidence="6 7" id="KW-0788">Thiol protease</keyword>
<proteinExistence type="evidence at transcript level"/>
<dbReference type="OrthoDB" id="18915at2759"/>
<dbReference type="EC" id="3.4.19.12" evidence="7"/>
<dbReference type="GO" id="GO:0004843">
    <property type="term" value="F:cysteine-type deubiquitinase activity"/>
    <property type="evidence" value="ECO:0007669"/>
    <property type="project" value="UniProtKB-UniRule"/>
</dbReference>
<dbReference type="HOGENOM" id="CLU_014832_3_0_1"/>
<feature type="active site" evidence="8">
    <location>
        <position position="83"/>
    </location>
</feature>
<keyword evidence="4 7" id="KW-0833">Ubl conjugation pathway</keyword>
<feature type="site" description="Interacts with free ubiquitin" evidence="9">
    <location>
        <position position="234"/>
    </location>
</feature>
<evidence type="ECO:0000256" key="4">
    <source>
        <dbReference type="ARBA" id="ARBA00022786"/>
    </source>
</evidence>
<protein>
    <recommendedName>
        <fullName evidence="7">Ubiquitin thioesterase</fullName>
        <ecNumber evidence="7">3.4.19.12</ecNumber>
    </recommendedName>
</protein>
<dbReference type="EMBL" id="BT128427">
    <property type="protein sequence ID" value="AEE63384.1"/>
    <property type="molecule type" value="mRNA"/>
</dbReference>
<comment type="similarity">
    <text evidence="2 7">Belongs to the peptidase C65 family.</text>
</comment>